<comment type="caution">
    <text evidence="2">The sequence shown here is derived from an EMBL/GenBank/DDBJ whole genome shotgun (WGS) entry which is preliminary data.</text>
</comment>
<dbReference type="PANTHER" id="PTHR42793">
    <property type="entry name" value="COA BINDING DOMAIN CONTAINING PROTEIN"/>
    <property type="match status" value="1"/>
</dbReference>
<gene>
    <name evidence="2" type="ORF">S01H1_23118</name>
</gene>
<dbReference type="InterPro" id="IPR013815">
    <property type="entry name" value="ATP_grasp_subdomain_1"/>
</dbReference>
<organism evidence="2">
    <name type="scientific">marine sediment metagenome</name>
    <dbReference type="NCBI Taxonomy" id="412755"/>
    <lineage>
        <taxon>unclassified sequences</taxon>
        <taxon>metagenomes</taxon>
        <taxon>ecological metagenomes</taxon>
    </lineage>
</organism>
<dbReference type="GO" id="GO:0005524">
    <property type="term" value="F:ATP binding"/>
    <property type="evidence" value="ECO:0007669"/>
    <property type="project" value="InterPro"/>
</dbReference>
<protein>
    <recommendedName>
        <fullName evidence="1">ATP-grasp domain-containing protein</fullName>
    </recommendedName>
</protein>
<feature type="non-terminal residue" evidence="2">
    <location>
        <position position="162"/>
    </location>
</feature>
<dbReference type="Gene3D" id="3.30.470.20">
    <property type="entry name" value="ATP-grasp fold, B domain"/>
    <property type="match status" value="1"/>
</dbReference>
<dbReference type="EMBL" id="BARS01013237">
    <property type="protein sequence ID" value="GAF94823.1"/>
    <property type="molecule type" value="Genomic_DNA"/>
</dbReference>
<reference evidence="2" key="1">
    <citation type="journal article" date="2014" name="Front. Microbiol.">
        <title>High frequency of phylogenetically diverse reductive dehalogenase-homologous genes in deep subseafloor sedimentary metagenomes.</title>
        <authorList>
            <person name="Kawai M."/>
            <person name="Futagami T."/>
            <person name="Toyoda A."/>
            <person name="Takaki Y."/>
            <person name="Nishi S."/>
            <person name="Hori S."/>
            <person name="Arai W."/>
            <person name="Tsubouchi T."/>
            <person name="Morono Y."/>
            <person name="Uchiyama I."/>
            <person name="Ito T."/>
            <person name="Fujiyama A."/>
            <person name="Inagaki F."/>
            <person name="Takami H."/>
        </authorList>
    </citation>
    <scope>NUCLEOTIDE SEQUENCE</scope>
    <source>
        <strain evidence="2">Expedition CK06-06</strain>
    </source>
</reference>
<dbReference type="PANTHER" id="PTHR42793:SF4">
    <property type="entry name" value="BLL6376 PROTEIN"/>
    <property type="match status" value="1"/>
</dbReference>
<accession>X0TMM9</accession>
<dbReference type="SUPFAM" id="SSF56059">
    <property type="entry name" value="Glutathione synthetase ATP-binding domain-like"/>
    <property type="match status" value="1"/>
</dbReference>
<dbReference type="InterPro" id="IPR011761">
    <property type="entry name" value="ATP-grasp"/>
</dbReference>
<dbReference type="PROSITE" id="PS50975">
    <property type="entry name" value="ATP_GRASP"/>
    <property type="match status" value="1"/>
</dbReference>
<dbReference type="AlphaFoldDB" id="X0TMM9"/>
<sequence length="162" mass="16502">MKDGIASLGGIDDGIAGIQAAVDVGDAWSRPPSPPLLAVSGQREEGPVQVLDEAESKDYLARYGVPVPSGRVVRSAAEAAAAAGELGYPVVVKTLGVAHKTEVGGVRVGLGDADEVSAAVAEISGLSESYLIERMVEDVVAEFIVGVARDEQFGPYLLVGGG</sequence>
<feature type="domain" description="ATP-grasp" evidence="1">
    <location>
        <begin position="57"/>
        <end position="137"/>
    </location>
</feature>
<dbReference type="Gene3D" id="3.30.1490.20">
    <property type="entry name" value="ATP-grasp fold, A domain"/>
    <property type="match status" value="1"/>
</dbReference>
<proteinExistence type="predicted"/>
<dbReference type="GO" id="GO:0046872">
    <property type="term" value="F:metal ion binding"/>
    <property type="evidence" value="ECO:0007669"/>
    <property type="project" value="InterPro"/>
</dbReference>
<evidence type="ECO:0000313" key="2">
    <source>
        <dbReference type="EMBL" id="GAF94823.1"/>
    </source>
</evidence>
<evidence type="ECO:0000259" key="1">
    <source>
        <dbReference type="PROSITE" id="PS50975"/>
    </source>
</evidence>
<name>X0TMM9_9ZZZZ</name>
<dbReference type="Pfam" id="PF13549">
    <property type="entry name" value="ATP-grasp_5"/>
    <property type="match status" value="1"/>
</dbReference>